<evidence type="ECO:0000313" key="4">
    <source>
        <dbReference type="Proteomes" id="UP000321621"/>
    </source>
</evidence>
<dbReference type="RefSeq" id="WP_119648055.1">
    <property type="nucleotide sequence ID" value="NZ_QXFI01000029.1"/>
</dbReference>
<dbReference type="InterPro" id="IPR011990">
    <property type="entry name" value="TPR-like_helical_dom_sf"/>
</dbReference>
<organism evidence="1 3">
    <name type="scientific">Flagellimonas pelagia</name>
    <dbReference type="NCBI Taxonomy" id="2306998"/>
    <lineage>
        <taxon>Bacteria</taxon>
        <taxon>Pseudomonadati</taxon>
        <taxon>Bacteroidota</taxon>
        <taxon>Flavobacteriia</taxon>
        <taxon>Flavobacteriales</taxon>
        <taxon>Flavobacteriaceae</taxon>
        <taxon>Flagellimonas</taxon>
    </lineage>
</organism>
<sequence length="282" mass="33121">MRKIVVFFLGFNLMIFAQNNKGDAELEWFEELSEITYEGDYMTAYLGFGQFLEKFPDSELAPRALFNQGYLLRELGRGQEAKRIFERIIEEEYNEYENYGGIMEQYTLYKNRSAKHLAEIFIEEENFVEALKYIKMFDNIYPYKHFCGNELEADAIYTDVMYAKTYHGLGKLDKAIKKLLPHLFYNGLASNNEVMELLSQYLPQLYSNDEVKQFLQEGIQNFKVKDKNYGTFQLLGVKIPVYTYQFYGEGEIEFVSDEGTKNAQAIDEIIKSHPIFEGYFNN</sequence>
<dbReference type="EMBL" id="VNWK01000029">
    <property type="protein sequence ID" value="TXJ93217.1"/>
    <property type="molecule type" value="Genomic_DNA"/>
</dbReference>
<dbReference type="Proteomes" id="UP000321621">
    <property type="component" value="Unassembled WGS sequence"/>
</dbReference>
<dbReference type="SUPFAM" id="SSF48452">
    <property type="entry name" value="TPR-like"/>
    <property type="match status" value="1"/>
</dbReference>
<dbReference type="Pfam" id="PF13174">
    <property type="entry name" value="TPR_6"/>
    <property type="match status" value="1"/>
</dbReference>
<reference evidence="2 4" key="2">
    <citation type="submission" date="2019-07" db="EMBL/GenBank/DDBJ databases">
        <title>Draft genome of two Muricauda strains isolated from deep sea.</title>
        <authorList>
            <person name="Sun C."/>
        </authorList>
    </citation>
    <scope>NUCLEOTIDE SEQUENCE [LARGE SCALE GENOMIC DNA]</scope>
    <source>
        <strain evidence="2 4">72</strain>
    </source>
</reference>
<proteinExistence type="predicted"/>
<keyword evidence="4" id="KW-1185">Reference proteome</keyword>
<evidence type="ECO:0000313" key="2">
    <source>
        <dbReference type="EMBL" id="TXJ93217.1"/>
    </source>
</evidence>
<dbReference type="Proteomes" id="UP000266691">
    <property type="component" value="Unassembled WGS sequence"/>
</dbReference>
<accession>A0A3A1NFD6</accession>
<gene>
    <name evidence="1" type="ORF">D2V05_12880</name>
    <name evidence="2" type="ORF">FQ017_12760</name>
</gene>
<dbReference type="EMBL" id="QXFI01000029">
    <property type="protein sequence ID" value="RIV43600.1"/>
    <property type="molecule type" value="Genomic_DNA"/>
</dbReference>
<dbReference type="Gene3D" id="1.25.40.10">
    <property type="entry name" value="Tetratricopeptide repeat domain"/>
    <property type="match status" value="1"/>
</dbReference>
<comment type="caution">
    <text evidence="1">The sequence shown here is derived from an EMBL/GenBank/DDBJ whole genome shotgun (WGS) entry which is preliminary data.</text>
</comment>
<dbReference type="OrthoDB" id="667219at2"/>
<evidence type="ECO:0000313" key="1">
    <source>
        <dbReference type="EMBL" id="RIV43600.1"/>
    </source>
</evidence>
<reference evidence="1 3" key="1">
    <citation type="submission" date="2018-08" db="EMBL/GenBank/DDBJ databases">
        <title>Proposal of Muricauda 72 sp.nov. and Muricauda NH166 sp.nov., isolated from seawater.</title>
        <authorList>
            <person name="Cheng H."/>
            <person name="Wu Y.-H."/>
            <person name="Guo L.-L."/>
            <person name="Xu X.-W."/>
        </authorList>
    </citation>
    <scope>NUCLEOTIDE SEQUENCE [LARGE SCALE GENOMIC DNA]</scope>
    <source>
        <strain evidence="1 3">72</strain>
    </source>
</reference>
<dbReference type="AlphaFoldDB" id="A0A3A1NFD6"/>
<protein>
    <submittedName>
        <fullName evidence="2">Tetratricopeptide repeat protein</fullName>
    </submittedName>
</protein>
<dbReference type="InterPro" id="IPR019734">
    <property type="entry name" value="TPR_rpt"/>
</dbReference>
<name>A0A3A1NFD6_9FLAO</name>
<evidence type="ECO:0000313" key="3">
    <source>
        <dbReference type="Proteomes" id="UP000266691"/>
    </source>
</evidence>